<dbReference type="SUPFAM" id="SSF52129">
    <property type="entry name" value="Caspase-like"/>
    <property type="match status" value="1"/>
</dbReference>
<dbReference type="Proteomes" id="UP001219518">
    <property type="component" value="Unassembled WGS sequence"/>
</dbReference>
<dbReference type="InterPro" id="IPR052039">
    <property type="entry name" value="Caspase-related_regulators"/>
</dbReference>
<name>A0AAE1H4E3_9NEOP</name>
<dbReference type="PROSITE" id="PS50208">
    <property type="entry name" value="CASPASE_P20"/>
    <property type="match status" value="1"/>
</dbReference>
<accession>A0AAE1H4E3</accession>
<dbReference type="PANTHER" id="PTHR22576">
    <property type="entry name" value="MUCOSA ASSOCIATED LYMPHOID TISSUE LYMPHOMA TRANSLOCATION PROTEIN 1/PARACASPASE"/>
    <property type="match status" value="1"/>
</dbReference>
<feature type="compositionally biased region" description="Polar residues" evidence="1">
    <location>
        <begin position="328"/>
        <end position="338"/>
    </location>
</feature>
<feature type="domain" description="Ig-like" evidence="3">
    <location>
        <begin position="39"/>
        <end position="120"/>
    </location>
</feature>
<dbReference type="GO" id="GO:0004197">
    <property type="term" value="F:cysteine-type endopeptidase activity"/>
    <property type="evidence" value="ECO:0007669"/>
    <property type="project" value="InterPro"/>
</dbReference>
<dbReference type="InterPro" id="IPR011600">
    <property type="entry name" value="Pept_C14_caspase"/>
</dbReference>
<dbReference type="EMBL" id="JAHWGI010000383">
    <property type="protein sequence ID" value="KAK3914594.1"/>
    <property type="molecule type" value="Genomic_DNA"/>
</dbReference>
<dbReference type="Pfam" id="PF07679">
    <property type="entry name" value="I-set"/>
    <property type="match status" value="1"/>
</dbReference>
<dbReference type="SUPFAM" id="SSF48726">
    <property type="entry name" value="Immunoglobulin"/>
    <property type="match status" value="1"/>
</dbReference>
<sequence>MEGLYYCTIQQLQDFGLERRVISEDVTVTINIKVVYEEPRILSYFPTEKCVVKCGQCLTARVEVIPDPTITFSWRHNSKLLSQYTTNVLEIQNVKDENAGTYECLVSNEYGEVSRSFQFDIKKCPTAKRALIVTNSVYQNDKLNAPHNDAKTLFKCLTKYGFTCTLINNLTAEDMEREIKKFFQSIKEKGAFVLFYFGGHGCMVNNSLFMIGCDADLGEVKQNQGVYTTILEDVDTCEPLLFISMLDMCQVSNNSLKGKQSNKKWNCNVIQCCATSQNRVALEHVGSAKENSVYMKHFEKIINSKENMTFLDMIRAVNAGVDEETKGQQRPSVTSTGRSDFHLSDPIQPL</sequence>
<proteinExistence type="predicted"/>
<dbReference type="Gene3D" id="3.40.50.1460">
    <property type="match status" value="1"/>
</dbReference>
<dbReference type="PROSITE" id="PS50835">
    <property type="entry name" value="IG_LIKE"/>
    <property type="match status" value="1"/>
</dbReference>
<reference evidence="4" key="2">
    <citation type="journal article" date="2023" name="BMC Genomics">
        <title>Pest status, molecular evolution, and epigenetic factors derived from the genome assembly of Frankliniella fusca, a thysanopteran phytovirus vector.</title>
        <authorList>
            <person name="Catto M.A."/>
            <person name="Labadie P.E."/>
            <person name="Jacobson A.L."/>
            <person name="Kennedy G.G."/>
            <person name="Srinivasan R."/>
            <person name="Hunt B.G."/>
        </authorList>
    </citation>
    <scope>NUCLEOTIDE SEQUENCE</scope>
    <source>
        <strain evidence="4">PL_HMW_Pooled</strain>
    </source>
</reference>
<organism evidence="4 5">
    <name type="scientific">Frankliniella fusca</name>
    <dbReference type="NCBI Taxonomy" id="407009"/>
    <lineage>
        <taxon>Eukaryota</taxon>
        <taxon>Metazoa</taxon>
        <taxon>Ecdysozoa</taxon>
        <taxon>Arthropoda</taxon>
        <taxon>Hexapoda</taxon>
        <taxon>Insecta</taxon>
        <taxon>Pterygota</taxon>
        <taxon>Neoptera</taxon>
        <taxon>Paraneoptera</taxon>
        <taxon>Thysanoptera</taxon>
        <taxon>Terebrantia</taxon>
        <taxon>Thripoidea</taxon>
        <taxon>Thripidae</taxon>
        <taxon>Frankliniella</taxon>
    </lineage>
</organism>
<feature type="domain" description="Caspase family p20" evidence="2">
    <location>
        <begin position="130"/>
        <end position="201"/>
    </location>
</feature>
<reference evidence="4" key="1">
    <citation type="submission" date="2021-07" db="EMBL/GenBank/DDBJ databases">
        <authorList>
            <person name="Catto M.A."/>
            <person name="Jacobson A."/>
            <person name="Kennedy G."/>
            <person name="Labadie P."/>
            <person name="Hunt B.G."/>
            <person name="Srinivasan R."/>
        </authorList>
    </citation>
    <scope>NUCLEOTIDE SEQUENCE</scope>
    <source>
        <strain evidence="4">PL_HMW_Pooled</strain>
        <tissue evidence="4">Head</tissue>
    </source>
</reference>
<dbReference type="PANTHER" id="PTHR22576:SF37">
    <property type="entry name" value="MUCOSA-ASSOCIATED LYMPHOID TISSUE LYMPHOMA TRANSLOCATION PROTEIN 1"/>
    <property type="match status" value="1"/>
</dbReference>
<evidence type="ECO:0000313" key="5">
    <source>
        <dbReference type="Proteomes" id="UP001219518"/>
    </source>
</evidence>
<dbReference type="AlphaFoldDB" id="A0AAE1H4E3"/>
<dbReference type="Gene3D" id="2.60.40.10">
    <property type="entry name" value="Immunoglobulins"/>
    <property type="match status" value="1"/>
</dbReference>
<dbReference type="InterPro" id="IPR003598">
    <property type="entry name" value="Ig_sub2"/>
</dbReference>
<keyword evidence="5" id="KW-1185">Reference proteome</keyword>
<gene>
    <name evidence="4" type="ORF">KUF71_005390</name>
</gene>
<dbReference type="InterPro" id="IPR036179">
    <property type="entry name" value="Ig-like_dom_sf"/>
</dbReference>
<evidence type="ECO:0000313" key="4">
    <source>
        <dbReference type="EMBL" id="KAK3914594.1"/>
    </source>
</evidence>
<feature type="region of interest" description="Disordered" evidence="1">
    <location>
        <begin position="322"/>
        <end position="350"/>
    </location>
</feature>
<dbReference type="InterPro" id="IPR013783">
    <property type="entry name" value="Ig-like_fold"/>
</dbReference>
<dbReference type="GO" id="GO:0006508">
    <property type="term" value="P:proteolysis"/>
    <property type="evidence" value="ECO:0007669"/>
    <property type="project" value="InterPro"/>
</dbReference>
<dbReference type="InterPro" id="IPR013098">
    <property type="entry name" value="Ig_I-set"/>
</dbReference>
<comment type="caution">
    <text evidence="4">The sequence shown here is derived from an EMBL/GenBank/DDBJ whole genome shotgun (WGS) entry which is preliminary data.</text>
</comment>
<dbReference type="InterPro" id="IPR001309">
    <property type="entry name" value="Pept_C14_p20"/>
</dbReference>
<dbReference type="InterPro" id="IPR003599">
    <property type="entry name" value="Ig_sub"/>
</dbReference>
<evidence type="ECO:0000259" key="3">
    <source>
        <dbReference type="PROSITE" id="PS50835"/>
    </source>
</evidence>
<evidence type="ECO:0000259" key="2">
    <source>
        <dbReference type="PROSITE" id="PS50208"/>
    </source>
</evidence>
<dbReference type="SMART" id="SM00409">
    <property type="entry name" value="IG"/>
    <property type="match status" value="1"/>
</dbReference>
<dbReference type="SMART" id="SM00408">
    <property type="entry name" value="IGc2"/>
    <property type="match status" value="1"/>
</dbReference>
<protein>
    <submittedName>
        <fullName evidence="4">Mucosa-associated lymphoid tissue lymphoma translocation protein 1</fullName>
    </submittedName>
</protein>
<dbReference type="InterPro" id="IPR007110">
    <property type="entry name" value="Ig-like_dom"/>
</dbReference>
<dbReference type="Pfam" id="PF00656">
    <property type="entry name" value="Peptidase_C14"/>
    <property type="match status" value="1"/>
</dbReference>
<dbReference type="InterPro" id="IPR029030">
    <property type="entry name" value="Caspase-like_dom_sf"/>
</dbReference>
<evidence type="ECO:0000256" key="1">
    <source>
        <dbReference type="SAM" id="MobiDB-lite"/>
    </source>
</evidence>